<accession>A0A645G3A7</accession>
<evidence type="ECO:0008006" key="2">
    <source>
        <dbReference type="Google" id="ProtNLM"/>
    </source>
</evidence>
<name>A0A645G3A7_9ZZZZ</name>
<dbReference type="EMBL" id="VSSQ01069025">
    <property type="protein sequence ID" value="MPN21125.1"/>
    <property type="molecule type" value="Genomic_DNA"/>
</dbReference>
<dbReference type="InterPro" id="IPR038765">
    <property type="entry name" value="Papain-like_cys_pep_sf"/>
</dbReference>
<organism evidence="1">
    <name type="scientific">bioreactor metagenome</name>
    <dbReference type="NCBI Taxonomy" id="1076179"/>
    <lineage>
        <taxon>unclassified sequences</taxon>
        <taxon>metagenomes</taxon>
        <taxon>ecological metagenomes</taxon>
    </lineage>
</organism>
<gene>
    <name evidence="1" type="ORF">SDC9_168504</name>
</gene>
<evidence type="ECO:0000313" key="1">
    <source>
        <dbReference type="EMBL" id="MPN21125.1"/>
    </source>
</evidence>
<protein>
    <recommendedName>
        <fullName evidence="2">Transglutaminase-like domain-containing protein</fullName>
    </recommendedName>
</protein>
<proteinExistence type="predicted"/>
<reference evidence="1" key="1">
    <citation type="submission" date="2019-08" db="EMBL/GenBank/DDBJ databases">
        <authorList>
            <person name="Kucharzyk K."/>
            <person name="Murdoch R.W."/>
            <person name="Higgins S."/>
            <person name="Loffler F."/>
        </authorList>
    </citation>
    <scope>NUCLEOTIDE SEQUENCE</scope>
</reference>
<sequence>MVSVTGSSAIKGELRESLTHFAPETVLRVSYITEDESYILGLVQDAYYSAPQAAFGLPSVAISLYPDSGYRRIVELELTYPDRVEVLQQKQRRLLDEASGLLAGLPADAQEVPLRLWTLVRRSAEYQPNGAQELGSAYAALVEGRADSEGLALAFKLLCDLTETESLVVVGTLNGERHVWNLIYTDEGWRHTSAVWEDPAFLTDSAMLALGYAWDTETTPAATAPGMEVNMETGEKST</sequence>
<dbReference type="AlphaFoldDB" id="A0A645G3A7"/>
<comment type="caution">
    <text evidence="1">The sequence shown here is derived from an EMBL/GenBank/DDBJ whole genome shotgun (WGS) entry which is preliminary data.</text>
</comment>
<dbReference type="SUPFAM" id="SSF54001">
    <property type="entry name" value="Cysteine proteinases"/>
    <property type="match status" value="1"/>
</dbReference>